<comment type="similarity">
    <text evidence="2">Belongs to the HAD-like hydrolase superfamily. CbbY/CbbZ/Gph/YieH family.</text>
</comment>
<dbReference type="NCBIfam" id="TIGR01509">
    <property type="entry name" value="HAD-SF-IA-v3"/>
    <property type="match status" value="1"/>
</dbReference>
<dbReference type="OrthoDB" id="9797743at2"/>
<dbReference type="SFLD" id="SFLDS00003">
    <property type="entry name" value="Haloacid_Dehalogenase"/>
    <property type="match status" value="1"/>
</dbReference>
<reference evidence="7 8" key="1">
    <citation type="journal article" date="2004" name="Science">
        <title>Illuminating the evolutionary history of chlamydiae.</title>
        <authorList>
            <person name="Horn M."/>
            <person name="Collingro A."/>
            <person name="Schmitz-Esser S."/>
            <person name="Beier C.L."/>
            <person name="Purkhold U."/>
            <person name="Fartmann B."/>
            <person name="Brandt P."/>
            <person name="Nyakatura G.J."/>
            <person name="Droege M."/>
            <person name="Frishman D."/>
            <person name="Rattei T."/>
            <person name="Mewes H."/>
            <person name="Wagner M."/>
        </authorList>
    </citation>
    <scope>NUCLEOTIDE SEQUENCE [LARGE SCALE GENOMIC DNA]</scope>
    <source>
        <strain evidence="7 8">UWE25</strain>
    </source>
</reference>
<dbReference type="InterPro" id="IPR023198">
    <property type="entry name" value="PGP-like_dom2"/>
</dbReference>
<dbReference type="GO" id="GO:0046872">
    <property type="term" value="F:metal ion binding"/>
    <property type="evidence" value="ECO:0007669"/>
    <property type="project" value="UniProtKB-KW"/>
</dbReference>
<dbReference type="AlphaFoldDB" id="Q6M9M1"/>
<dbReference type="InterPro" id="IPR006439">
    <property type="entry name" value="HAD-SF_hydro_IA"/>
</dbReference>
<dbReference type="InterPro" id="IPR023214">
    <property type="entry name" value="HAD_sf"/>
</dbReference>
<feature type="transmembrane region" description="Helical" evidence="6">
    <location>
        <begin position="12"/>
        <end position="29"/>
    </location>
</feature>
<proteinExistence type="inferred from homology"/>
<dbReference type="SUPFAM" id="SSF56784">
    <property type="entry name" value="HAD-like"/>
    <property type="match status" value="1"/>
</dbReference>
<dbReference type="PANTHER" id="PTHR46193:SF18">
    <property type="entry name" value="HEXITOL PHOSPHATASE B"/>
    <property type="match status" value="1"/>
</dbReference>
<keyword evidence="3" id="KW-0479">Metal-binding</keyword>
<gene>
    <name evidence="7" type="ORF">PC_RS09610</name>
</gene>
<keyword evidence="5" id="KW-0119">Carbohydrate metabolism</keyword>
<dbReference type="STRING" id="264201.pc2004"/>
<dbReference type="PANTHER" id="PTHR46193">
    <property type="entry name" value="6-PHOSPHOGLUCONATE PHOSPHATASE"/>
    <property type="match status" value="1"/>
</dbReference>
<dbReference type="Gene3D" id="1.10.150.240">
    <property type="entry name" value="Putative phosphatase, domain 2"/>
    <property type="match status" value="1"/>
</dbReference>
<dbReference type="RefSeq" id="WP_011176547.1">
    <property type="nucleotide sequence ID" value="NC_005861.2"/>
</dbReference>
<dbReference type="eggNOG" id="COG0637">
    <property type="taxonomic scope" value="Bacteria"/>
</dbReference>
<evidence type="ECO:0000313" key="8">
    <source>
        <dbReference type="Proteomes" id="UP000000529"/>
    </source>
</evidence>
<evidence type="ECO:0000256" key="4">
    <source>
        <dbReference type="ARBA" id="ARBA00022842"/>
    </source>
</evidence>
<dbReference type="Proteomes" id="UP000000529">
    <property type="component" value="Chromosome"/>
</dbReference>
<keyword evidence="6" id="KW-1133">Transmembrane helix</keyword>
<accession>Q6M9M1</accession>
<evidence type="ECO:0000313" key="7">
    <source>
        <dbReference type="EMBL" id="CAF24728.1"/>
    </source>
</evidence>
<evidence type="ECO:0000256" key="2">
    <source>
        <dbReference type="ARBA" id="ARBA00006171"/>
    </source>
</evidence>
<evidence type="ECO:0000256" key="1">
    <source>
        <dbReference type="ARBA" id="ARBA00001946"/>
    </source>
</evidence>
<dbReference type="SFLD" id="SFLDG01129">
    <property type="entry name" value="C1.5:_HAD__Beta-PGM__Phosphata"/>
    <property type="match status" value="1"/>
</dbReference>
<dbReference type="Gene3D" id="3.40.50.1000">
    <property type="entry name" value="HAD superfamily/HAD-like"/>
    <property type="match status" value="1"/>
</dbReference>
<protein>
    <submittedName>
        <fullName evidence="7">Uncharacterized protein</fullName>
    </submittedName>
</protein>
<keyword evidence="4" id="KW-0460">Magnesium</keyword>
<keyword evidence="6" id="KW-0472">Membrane</keyword>
<keyword evidence="6" id="KW-0812">Transmembrane</keyword>
<dbReference type="HOGENOM" id="CLU_045011_13_3_0"/>
<evidence type="ECO:0000256" key="6">
    <source>
        <dbReference type="SAM" id="Phobius"/>
    </source>
</evidence>
<evidence type="ECO:0000256" key="5">
    <source>
        <dbReference type="ARBA" id="ARBA00023277"/>
    </source>
</evidence>
<name>Q6M9M1_PARUW</name>
<organism evidence="7 8">
    <name type="scientific">Protochlamydia amoebophila (strain UWE25)</name>
    <dbReference type="NCBI Taxonomy" id="264201"/>
    <lineage>
        <taxon>Bacteria</taxon>
        <taxon>Pseudomonadati</taxon>
        <taxon>Chlamydiota</taxon>
        <taxon>Chlamydiia</taxon>
        <taxon>Parachlamydiales</taxon>
        <taxon>Parachlamydiaceae</taxon>
        <taxon>Candidatus Protochlamydia</taxon>
    </lineage>
</organism>
<dbReference type="PROSITE" id="PS51257">
    <property type="entry name" value="PROKAR_LIPOPROTEIN"/>
    <property type="match status" value="1"/>
</dbReference>
<dbReference type="InterPro" id="IPR051600">
    <property type="entry name" value="Beta-PGM-like"/>
</dbReference>
<sequence>MHFKLIDQIRHSITLFIVFFACGVISLSASTDLYHKVRVVIFDCDGVLVDTEYLKFLAWQEALASYNVDFSIEEYMPLVGHSSKNILAMIERSKRLKLPKQIIDLKNDKYKALQKQGVQAIQPMVDFAKALSENKERLALKLGLASSAPKEEILINLQQIGLDNAFDLVISGSDDLEGYIDEEGKNKPKPYIYIEAAKRLNILPELCLVFEDTAAGVDAAAGSGMTVIAVPKQFTINQVFSKASAVLPSYEELPSIEIFQQ</sequence>
<comment type="cofactor">
    <cofactor evidence="1">
        <name>Mg(2+)</name>
        <dbReference type="ChEBI" id="CHEBI:18420"/>
    </cofactor>
</comment>
<dbReference type="Pfam" id="PF00702">
    <property type="entry name" value="Hydrolase"/>
    <property type="match status" value="1"/>
</dbReference>
<dbReference type="InterPro" id="IPR036412">
    <property type="entry name" value="HAD-like_sf"/>
</dbReference>
<dbReference type="GO" id="GO:0003824">
    <property type="term" value="F:catalytic activity"/>
    <property type="evidence" value="ECO:0007669"/>
    <property type="project" value="UniProtKB-ARBA"/>
</dbReference>
<evidence type="ECO:0000256" key="3">
    <source>
        <dbReference type="ARBA" id="ARBA00022723"/>
    </source>
</evidence>
<keyword evidence="8" id="KW-1185">Reference proteome</keyword>
<dbReference type="EMBL" id="BX908798">
    <property type="protein sequence ID" value="CAF24728.1"/>
    <property type="molecule type" value="Genomic_DNA"/>
</dbReference>
<dbReference type="KEGG" id="pcu:PC_RS09610"/>